<dbReference type="InterPro" id="IPR001123">
    <property type="entry name" value="LeuE-type"/>
</dbReference>
<keyword evidence="3 7" id="KW-0812">Transmembrane</keyword>
<dbReference type="HOGENOM" id="CLU_079569_3_0_6"/>
<dbReference type="Proteomes" id="UP001598201">
    <property type="component" value="Unassembled WGS sequence"/>
</dbReference>
<feature type="transmembrane region" description="Helical" evidence="7">
    <location>
        <begin position="6"/>
        <end position="29"/>
    </location>
</feature>
<dbReference type="Proteomes" id="UP000007257">
    <property type="component" value="Chromosome"/>
</dbReference>
<dbReference type="EMBL" id="CP002505">
    <property type="protein sequence ID" value="ADW71697.1"/>
    <property type="molecule type" value="Genomic_DNA"/>
</dbReference>
<evidence type="ECO:0000256" key="5">
    <source>
        <dbReference type="ARBA" id="ARBA00022989"/>
    </source>
</evidence>
<evidence type="ECO:0000313" key="10">
    <source>
        <dbReference type="Proteomes" id="UP000007257"/>
    </source>
</evidence>
<dbReference type="KEGG" id="rah:Rahaq_0064"/>
<dbReference type="Pfam" id="PF01810">
    <property type="entry name" value="LysE"/>
    <property type="match status" value="1"/>
</dbReference>
<name>A0A0H3F4M4_RAHSY</name>
<reference evidence="10" key="1">
    <citation type="submission" date="2011-01" db="EMBL/GenBank/DDBJ databases">
        <title>Complete sequence of chromosome of Rahnella sp. Y9602.</title>
        <authorList>
            <consortium name="US DOE Joint Genome Institute"/>
            <person name="Lucas S."/>
            <person name="Copeland A."/>
            <person name="Lapidus A."/>
            <person name="Cheng J.-F."/>
            <person name="Goodwin L."/>
            <person name="Pitluck S."/>
            <person name="Lu M."/>
            <person name="Detter J.C."/>
            <person name="Han C."/>
            <person name="Tapia R."/>
            <person name="Land M."/>
            <person name="Hauser L."/>
            <person name="Kyrpides N."/>
            <person name="Ivanova N."/>
            <person name="Ovchinnikova G."/>
            <person name="Pagani I."/>
            <person name="Sobecky P.A."/>
            <person name="Martinez R.J."/>
            <person name="Woyke T."/>
        </authorList>
    </citation>
    <scope>NUCLEOTIDE SEQUENCE [LARGE SCALE GENOMIC DNA]</scope>
    <source>
        <strain evidence="10">Y9602</strain>
    </source>
</reference>
<keyword evidence="2" id="KW-1003">Cell membrane</keyword>
<keyword evidence="4" id="KW-0029">Amino-acid transport</keyword>
<reference evidence="8 10" key="2">
    <citation type="journal article" date="2012" name="J. Bacteriol.">
        <title>Complete Genome Sequence of Rahnella sp. Strain Y9602, a Gammaproteobacterium Isolate from Metal- and Radionuclide-Contaminated Soil.</title>
        <authorList>
            <person name="Martinez R.J."/>
            <person name="Bruce D."/>
            <person name="Detter C."/>
            <person name="Goodwin L.A."/>
            <person name="Han J."/>
            <person name="Han C.S."/>
            <person name="Held B."/>
            <person name="Land M.L."/>
            <person name="Mikhailova N."/>
            <person name="Nolan M."/>
            <person name="Pennacchio L."/>
            <person name="Pitluck S."/>
            <person name="Tapia R."/>
            <person name="Woyke T."/>
            <person name="Sobecky P.A."/>
        </authorList>
    </citation>
    <scope>NUCLEOTIDE SEQUENCE [LARGE SCALE GENOMIC DNA]</scope>
    <source>
        <strain evidence="8 10">Y9602</strain>
    </source>
</reference>
<evidence type="ECO:0000256" key="6">
    <source>
        <dbReference type="ARBA" id="ARBA00023136"/>
    </source>
</evidence>
<organism evidence="8 10">
    <name type="scientific">Rahnella sp. (strain Y9602)</name>
    <dbReference type="NCBI Taxonomy" id="2703885"/>
    <lineage>
        <taxon>Bacteria</taxon>
        <taxon>Pseudomonadati</taxon>
        <taxon>Pseudomonadota</taxon>
        <taxon>Gammaproteobacteria</taxon>
        <taxon>Enterobacterales</taxon>
        <taxon>Yersiniaceae</taxon>
        <taxon>Rahnella</taxon>
    </lineage>
</organism>
<evidence type="ECO:0000256" key="7">
    <source>
        <dbReference type="SAM" id="Phobius"/>
    </source>
</evidence>
<evidence type="ECO:0000313" key="9">
    <source>
        <dbReference type="EMBL" id="MFD3222726.1"/>
    </source>
</evidence>
<accession>A0A0H3F4M4</accession>
<dbReference type="AlphaFoldDB" id="A0A0H3F4M4"/>
<evidence type="ECO:0000256" key="2">
    <source>
        <dbReference type="ARBA" id="ARBA00022475"/>
    </source>
</evidence>
<evidence type="ECO:0000256" key="3">
    <source>
        <dbReference type="ARBA" id="ARBA00022692"/>
    </source>
</evidence>
<dbReference type="GO" id="GO:0015171">
    <property type="term" value="F:amino acid transmembrane transporter activity"/>
    <property type="evidence" value="ECO:0007669"/>
    <property type="project" value="TreeGrafter"/>
</dbReference>
<dbReference type="RefSeq" id="WP_013573415.1">
    <property type="nucleotide sequence ID" value="NC_015061.1"/>
</dbReference>
<evidence type="ECO:0000313" key="11">
    <source>
        <dbReference type="Proteomes" id="UP001598201"/>
    </source>
</evidence>
<protein>
    <submittedName>
        <fullName evidence="9">LysE family translocator</fullName>
    </submittedName>
    <submittedName>
        <fullName evidence="8">Lysine exporter protein (LYSE/YGGA)</fullName>
    </submittedName>
</protein>
<dbReference type="OrthoDB" id="9804822at2"/>
<dbReference type="eggNOG" id="COG1280">
    <property type="taxonomic scope" value="Bacteria"/>
</dbReference>
<feature type="transmembrane region" description="Helical" evidence="7">
    <location>
        <begin position="41"/>
        <end position="69"/>
    </location>
</feature>
<dbReference type="GO" id="GO:0005886">
    <property type="term" value="C:plasma membrane"/>
    <property type="evidence" value="ECO:0007669"/>
    <property type="project" value="UniProtKB-SubCell"/>
</dbReference>
<keyword evidence="5 7" id="KW-1133">Transmembrane helix</keyword>
<reference evidence="9 11" key="3">
    <citation type="submission" date="2024-09" db="EMBL/GenBank/DDBJ databases">
        <title>Genomes of Rahnella.</title>
        <authorList>
            <person name="Mnguni F.C."/>
            <person name="Shin G.Y."/>
            <person name="Coutinho T."/>
        </authorList>
    </citation>
    <scope>NUCLEOTIDE SEQUENCE [LARGE SCALE GENOMIC DNA]</scope>
    <source>
        <strain evidence="9 11">20WA0057</strain>
    </source>
</reference>
<evidence type="ECO:0000256" key="1">
    <source>
        <dbReference type="ARBA" id="ARBA00004651"/>
    </source>
</evidence>
<keyword evidence="6 7" id="KW-0472">Membrane</keyword>
<keyword evidence="11" id="KW-1185">Reference proteome</keyword>
<dbReference type="PANTHER" id="PTHR30086">
    <property type="entry name" value="ARGININE EXPORTER PROTEIN ARGO"/>
    <property type="match status" value="1"/>
</dbReference>
<proteinExistence type="predicted"/>
<feature type="transmembrane region" description="Helical" evidence="7">
    <location>
        <begin position="75"/>
        <end position="93"/>
    </location>
</feature>
<dbReference type="EMBL" id="JBHUCJ010000006">
    <property type="protein sequence ID" value="MFD3222726.1"/>
    <property type="molecule type" value="Genomic_DNA"/>
</dbReference>
<sequence>MTVTESLLSYALAAGILTLTPGLDTALVLRTAASQGSKKALSTAFGISTGCLVWGAMVALGLGAVLAASEIAFNVLKWIGAAYLAWLGLQMLFKPRNEMNMDAPQSRRTALRIGNSPFVKGLFGNVLNPKVGVFYVSFLPQFVATGYPVGPYIFGLAAMHAVIGTLWSVTMISATRPLSRWLRRPAVVRTLDRLTGTVFIAFAVRLATTKR</sequence>
<evidence type="ECO:0000256" key="4">
    <source>
        <dbReference type="ARBA" id="ARBA00022970"/>
    </source>
</evidence>
<dbReference type="PANTHER" id="PTHR30086:SF20">
    <property type="entry name" value="ARGININE EXPORTER PROTEIN ARGO-RELATED"/>
    <property type="match status" value="1"/>
</dbReference>
<dbReference type="PIRSF" id="PIRSF006324">
    <property type="entry name" value="LeuE"/>
    <property type="match status" value="1"/>
</dbReference>
<evidence type="ECO:0000313" key="8">
    <source>
        <dbReference type="EMBL" id="ADW71697.1"/>
    </source>
</evidence>
<keyword evidence="4" id="KW-0813">Transport</keyword>
<feature type="transmembrane region" description="Helical" evidence="7">
    <location>
        <begin position="149"/>
        <end position="169"/>
    </location>
</feature>
<gene>
    <name evidence="8" type="ordered locus">Rahaq_0064</name>
    <name evidence="9" type="ORF">ACFPK4_04220</name>
</gene>
<comment type="subcellular location">
    <subcellularLocation>
        <location evidence="1">Cell membrane</location>
        <topology evidence="1">Multi-pass membrane protein</topology>
    </subcellularLocation>
</comment>